<protein>
    <recommendedName>
        <fullName evidence="6">Sugar ABC transporter ATPase</fullName>
    </recommendedName>
</protein>
<proteinExistence type="predicted"/>
<evidence type="ECO:0000313" key="2">
    <source>
        <dbReference type="EMBL" id="QDY66555.1"/>
    </source>
</evidence>
<keyword evidence="4" id="KW-1185">Reference proteome</keyword>
<dbReference type="Proteomes" id="UP001060018">
    <property type="component" value="Chromosome"/>
</dbReference>
<sequence>MMTLENPEFDDVRQELDAEEPLDGRNSQPAEGSSDAPQSLDAEDPLHGVEKVLADNDHDPLALNPEPLDEQRIADPIPLDDEAEEDRAGIDAQRLANLPDLRQTPDQQ</sequence>
<name>A0A5B8I1M3_9MICC</name>
<feature type="compositionally biased region" description="Basic and acidic residues" evidence="1">
    <location>
        <begin position="44"/>
        <end position="60"/>
    </location>
</feature>
<dbReference type="EMBL" id="CP102487">
    <property type="protein sequence ID" value="UUX58666.1"/>
    <property type="molecule type" value="Genomic_DNA"/>
</dbReference>
<evidence type="ECO:0000313" key="3">
    <source>
        <dbReference type="EMBL" id="UUX58666.1"/>
    </source>
</evidence>
<gene>
    <name evidence="2" type="ORF">FQA45_09570</name>
    <name evidence="3" type="ORF">NUH22_15415</name>
</gene>
<evidence type="ECO:0000313" key="4">
    <source>
        <dbReference type="Proteomes" id="UP000320717"/>
    </source>
</evidence>
<dbReference type="RefSeq" id="WP_146276629.1">
    <property type="nucleotide sequence ID" value="NZ_CP042260.1"/>
</dbReference>
<reference evidence="3" key="2">
    <citation type="journal article" date="2022" name="Pest Manag. Sci.">
        <title>Glutamicibacter halophytocola-mediated host fitness of potato tuber moth on Solanaceae crops.</title>
        <authorList>
            <person name="Wang W."/>
            <person name="Xiao G."/>
            <person name="Du G."/>
            <person name="Chang L."/>
            <person name="Yang Y."/>
            <person name="Ye J."/>
            <person name="Chen B."/>
        </authorList>
    </citation>
    <scope>NUCLEOTIDE SEQUENCE</scope>
    <source>
        <strain evidence="3">S2</strain>
    </source>
</reference>
<feature type="region of interest" description="Disordered" evidence="1">
    <location>
        <begin position="1"/>
        <end position="108"/>
    </location>
</feature>
<accession>A0A5B8I1M3</accession>
<evidence type="ECO:0008006" key="6">
    <source>
        <dbReference type="Google" id="ProtNLM"/>
    </source>
</evidence>
<evidence type="ECO:0000256" key="1">
    <source>
        <dbReference type="SAM" id="MobiDB-lite"/>
    </source>
</evidence>
<dbReference type="EMBL" id="CP042260">
    <property type="protein sequence ID" value="QDY66555.1"/>
    <property type="molecule type" value="Genomic_DNA"/>
</dbReference>
<organism evidence="3 5">
    <name type="scientific">Glutamicibacter halophytocola</name>
    <dbReference type="NCBI Taxonomy" id="1933880"/>
    <lineage>
        <taxon>Bacteria</taxon>
        <taxon>Bacillati</taxon>
        <taxon>Actinomycetota</taxon>
        <taxon>Actinomycetes</taxon>
        <taxon>Micrococcales</taxon>
        <taxon>Micrococcaceae</taxon>
        <taxon>Glutamicibacter</taxon>
    </lineage>
</organism>
<evidence type="ECO:0000313" key="5">
    <source>
        <dbReference type="Proteomes" id="UP001060018"/>
    </source>
</evidence>
<dbReference type="OrthoDB" id="4954967at2"/>
<reference evidence="2 4" key="1">
    <citation type="submission" date="2019-07" db="EMBL/GenBank/DDBJ databases">
        <title>Complete Genome Sequence of drought tolerant Plant Growth-Promoting Rhizobacterium Glutamicibacter halophytocola DR408.</title>
        <authorList>
            <person name="Nishu S.D."/>
            <person name="Lee T.K."/>
        </authorList>
    </citation>
    <scope>NUCLEOTIDE SEQUENCE [LARGE SCALE GENOMIC DNA]</scope>
    <source>
        <strain evidence="2 4">DR408</strain>
    </source>
</reference>
<dbReference type="Proteomes" id="UP000320717">
    <property type="component" value="Chromosome"/>
</dbReference>
<feature type="compositionally biased region" description="Polar residues" evidence="1">
    <location>
        <begin position="25"/>
        <end position="37"/>
    </location>
</feature>
<dbReference type="AlphaFoldDB" id="A0A5B8I1M3"/>